<evidence type="ECO:0000256" key="1">
    <source>
        <dbReference type="ARBA" id="ARBA00004141"/>
    </source>
</evidence>
<dbReference type="PROSITE" id="PS50850">
    <property type="entry name" value="MFS"/>
    <property type="match status" value="1"/>
</dbReference>
<evidence type="ECO:0000256" key="7">
    <source>
        <dbReference type="SAM" id="SignalP"/>
    </source>
</evidence>
<organism evidence="9 10">
    <name type="scientific">Burkholderia semiarida</name>
    <dbReference type="NCBI Taxonomy" id="2843303"/>
    <lineage>
        <taxon>Bacteria</taxon>
        <taxon>Pseudomonadati</taxon>
        <taxon>Pseudomonadota</taxon>
        <taxon>Betaproteobacteria</taxon>
        <taxon>Burkholderiales</taxon>
        <taxon>Burkholderiaceae</taxon>
        <taxon>Burkholderia</taxon>
        <taxon>Burkholderia cepacia complex</taxon>
    </lineage>
</organism>
<feature type="non-terminal residue" evidence="9">
    <location>
        <position position="117"/>
    </location>
</feature>
<evidence type="ECO:0000256" key="2">
    <source>
        <dbReference type="ARBA" id="ARBA00022448"/>
    </source>
</evidence>
<keyword evidence="2" id="KW-0813">Transport</keyword>
<evidence type="ECO:0000256" key="5">
    <source>
        <dbReference type="ARBA" id="ARBA00023136"/>
    </source>
</evidence>
<evidence type="ECO:0000313" key="10">
    <source>
        <dbReference type="Proteomes" id="UP001609186"/>
    </source>
</evidence>
<dbReference type="InterPro" id="IPR036259">
    <property type="entry name" value="MFS_trans_sf"/>
</dbReference>
<dbReference type="PANTHER" id="PTHR42718:SF9">
    <property type="entry name" value="MAJOR FACILITATOR SUPERFAMILY MULTIDRUG TRANSPORTER MFSC"/>
    <property type="match status" value="1"/>
</dbReference>
<proteinExistence type="predicted"/>
<keyword evidence="10" id="KW-1185">Reference proteome</keyword>
<feature type="chain" id="PRO_5047542815" evidence="7">
    <location>
        <begin position="23"/>
        <end position="117"/>
    </location>
</feature>
<feature type="transmembrane region" description="Helical" evidence="6">
    <location>
        <begin position="40"/>
        <end position="61"/>
    </location>
</feature>
<sequence length="117" mass="11527">MLLSVCLAALAMPLSFTGPAVALSALREALGGGPLALNWVTNAFMLSFGATLMAAGALADLHGRRRVFLAGRGVVLASALAQACLGGQGAIVVFNLLRALQGLGAAAALAPGADGRA</sequence>
<protein>
    <submittedName>
        <fullName evidence="9">MFS transporter</fullName>
    </submittedName>
</protein>
<dbReference type="PANTHER" id="PTHR42718">
    <property type="entry name" value="MAJOR FACILITATOR SUPERFAMILY MULTIDRUG TRANSPORTER MFSC"/>
    <property type="match status" value="1"/>
</dbReference>
<evidence type="ECO:0000256" key="3">
    <source>
        <dbReference type="ARBA" id="ARBA00022692"/>
    </source>
</evidence>
<name>A0ABW7LI06_9BURK</name>
<dbReference type="EMBL" id="JBIMPM010000162">
    <property type="protein sequence ID" value="MFH5256173.1"/>
    <property type="molecule type" value="Genomic_DNA"/>
</dbReference>
<dbReference type="InterPro" id="IPR011701">
    <property type="entry name" value="MFS"/>
</dbReference>
<evidence type="ECO:0000259" key="8">
    <source>
        <dbReference type="PROSITE" id="PS50850"/>
    </source>
</evidence>
<keyword evidence="7" id="KW-0732">Signal</keyword>
<reference evidence="9 10" key="1">
    <citation type="submission" date="2024-10" db="EMBL/GenBank/DDBJ databases">
        <title>Burkholderia semiarida in Mexico.</title>
        <authorList>
            <person name="Estrada P."/>
        </authorList>
    </citation>
    <scope>NUCLEOTIDE SEQUENCE [LARGE SCALE GENOMIC DNA]</scope>
    <source>
        <strain evidence="9 10">CLM7-1</strain>
    </source>
</reference>
<feature type="transmembrane region" description="Helical" evidence="6">
    <location>
        <begin position="73"/>
        <end position="94"/>
    </location>
</feature>
<dbReference type="RefSeq" id="WP_395132131.1">
    <property type="nucleotide sequence ID" value="NZ_JBIMPM010000162.1"/>
</dbReference>
<evidence type="ECO:0000256" key="4">
    <source>
        <dbReference type="ARBA" id="ARBA00022989"/>
    </source>
</evidence>
<keyword evidence="3 6" id="KW-0812">Transmembrane</keyword>
<accession>A0ABW7LI06</accession>
<feature type="domain" description="Major facilitator superfamily (MFS) profile" evidence="8">
    <location>
        <begin position="1"/>
        <end position="117"/>
    </location>
</feature>
<evidence type="ECO:0000313" key="9">
    <source>
        <dbReference type="EMBL" id="MFH5256173.1"/>
    </source>
</evidence>
<comment type="subcellular location">
    <subcellularLocation>
        <location evidence="1">Membrane</location>
        <topology evidence="1">Multi-pass membrane protein</topology>
    </subcellularLocation>
</comment>
<dbReference type="InterPro" id="IPR020846">
    <property type="entry name" value="MFS_dom"/>
</dbReference>
<dbReference type="Proteomes" id="UP001609186">
    <property type="component" value="Unassembled WGS sequence"/>
</dbReference>
<evidence type="ECO:0000256" key="6">
    <source>
        <dbReference type="SAM" id="Phobius"/>
    </source>
</evidence>
<keyword evidence="5 6" id="KW-0472">Membrane</keyword>
<dbReference type="Pfam" id="PF07690">
    <property type="entry name" value="MFS_1"/>
    <property type="match status" value="1"/>
</dbReference>
<dbReference type="Gene3D" id="1.20.1720.10">
    <property type="entry name" value="Multidrug resistance protein D"/>
    <property type="match status" value="1"/>
</dbReference>
<keyword evidence="4 6" id="KW-1133">Transmembrane helix</keyword>
<dbReference type="SUPFAM" id="SSF103473">
    <property type="entry name" value="MFS general substrate transporter"/>
    <property type="match status" value="1"/>
</dbReference>
<comment type="caution">
    <text evidence="9">The sequence shown here is derived from an EMBL/GenBank/DDBJ whole genome shotgun (WGS) entry which is preliminary data.</text>
</comment>
<feature type="signal peptide" evidence="7">
    <location>
        <begin position="1"/>
        <end position="22"/>
    </location>
</feature>
<gene>
    <name evidence="9" type="ORF">ACGTRS_33605</name>
</gene>